<proteinExistence type="inferred from homology"/>
<dbReference type="PANTHER" id="PTHR43663">
    <property type="entry name" value="CHROMATE TRANSPORT PROTEIN-RELATED"/>
    <property type="match status" value="1"/>
</dbReference>
<dbReference type="RefSeq" id="WP_166160601.1">
    <property type="nucleotide sequence ID" value="NZ_CP049740.1"/>
</dbReference>
<evidence type="ECO:0000256" key="6">
    <source>
        <dbReference type="ARBA" id="ARBA00023136"/>
    </source>
</evidence>
<feature type="transmembrane region" description="Helical" evidence="7">
    <location>
        <begin position="167"/>
        <end position="186"/>
    </location>
</feature>
<evidence type="ECO:0000256" key="1">
    <source>
        <dbReference type="ARBA" id="ARBA00004651"/>
    </source>
</evidence>
<dbReference type="Pfam" id="PF02417">
    <property type="entry name" value="Chromate_transp"/>
    <property type="match status" value="1"/>
</dbReference>
<accession>A0A6G7K7D1</accession>
<feature type="transmembrane region" description="Helical" evidence="7">
    <location>
        <begin position="73"/>
        <end position="95"/>
    </location>
</feature>
<evidence type="ECO:0000256" key="3">
    <source>
        <dbReference type="ARBA" id="ARBA00022475"/>
    </source>
</evidence>
<evidence type="ECO:0000256" key="2">
    <source>
        <dbReference type="ARBA" id="ARBA00005262"/>
    </source>
</evidence>
<feature type="transmembrane region" description="Helical" evidence="7">
    <location>
        <begin position="142"/>
        <end position="160"/>
    </location>
</feature>
<feature type="transmembrane region" description="Helical" evidence="7">
    <location>
        <begin position="7"/>
        <end position="28"/>
    </location>
</feature>
<dbReference type="GO" id="GO:0005886">
    <property type="term" value="C:plasma membrane"/>
    <property type="evidence" value="ECO:0007669"/>
    <property type="project" value="UniProtKB-SubCell"/>
</dbReference>
<evidence type="ECO:0000256" key="4">
    <source>
        <dbReference type="ARBA" id="ARBA00022692"/>
    </source>
</evidence>
<dbReference type="InterPro" id="IPR052518">
    <property type="entry name" value="CHR_Transporter"/>
</dbReference>
<dbReference type="GO" id="GO:0015109">
    <property type="term" value="F:chromate transmembrane transporter activity"/>
    <property type="evidence" value="ECO:0007669"/>
    <property type="project" value="InterPro"/>
</dbReference>
<evidence type="ECO:0000313" key="8">
    <source>
        <dbReference type="EMBL" id="QII81160.1"/>
    </source>
</evidence>
<dbReference type="AlphaFoldDB" id="A0A6G7K7D1"/>
<dbReference type="KEGG" id="jar:G7057_00860"/>
<keyword evidence="6 7" id="KW-0472">Membrane</keyword>
<sequence length="189" mass="20232">MIYWNLFVAFFKIGLFAIGGGYASLPLIENEVVNKYALLTHQEYLDIVTISQITPGPIAINSATFVGTKTGGLMGSLVATAGTILPSIIIAMLLAKLYDKYRNVDAMQGVLAGLRPAVVALITAAGFSLFITAVFQTSGLRIQTITVNIAAMIMIAIAFITLRKYRVGSIVIIFLCGLASVLLHFLGLM</sequence>
<protein>
    <submittedName>
        <fullName evidence="8">Chromate transporter</fullName>
    </submittedName>
</protein>
<dbReference type="EMBL" id="CP049740">
    <property type="protein sequence ID" value="QII81160.1"/>
    <property type="molecule type" value="Genomic_DNA"/>
</dbReference>
<keyword evidence="5 7" id="KW-1133">Transmembrane helix</keyword>
<evidence type="ECO:0000256" key="5">
    <source>
        <dbReference type="ARBA" id="ARBA00022989"/>
    </source>
</evidence>
<organism evidence="8 9">
    <name type="scientific">Jeotgalibaca arthritidis</name>
    <dbReference type="NCBI Taxonomy" id="1868794"/>
    <lineage>
        <taxon>Bacteria</taxon>
        <taxon>Bacillati</taxon>
        <taxon>Bacillota</taxon>
        <taxon>Bacilli</taxon>
        <taxon>Lactobacillales</taxon>
        <taxon>Carnobacteriaceae</taxon>
        <taxon>Jeotgalibaca</taxon>
    </lineage>
</organism>
<dbReference type="PANTHER" id="PTHR43663:SF1">
    <property type="entry name" value="CHROMATE TRANSPORTER"/>
    <property type="match status" value="1"/>
</dbReference>
<evidence type="ECO:0000256" key="7">
    <source>
        <dbReference type="SAM" id="Phobius"/>
    </source>
</evidence>
<gene>
    <name evidence="8" type="ORF">G7057_00860</name>
</gene>
<reference evidence="8 9" key="1">
    <citation type="journal article" date="2017" name="Int. J. Syst. Evol. Microbiol.">
        <title>Jeotgalibaca porci sp. nov. and Jeotgalibaca arthritidis sp. nov., isolated from pigs, and emended description of the genus Jeotgalibaca.</title>
        <authorList>
            <person name="Zamora L."/>
            <person name="Perez-Sancho M."/>
            <person name="Dominguez L."/>
            <person name="Fernandez-Garayzabal J.F."/>
            <person name="Vela A.I."/>
        </authorList>
    </citation>
    <scope>NUCLEOTIDE SEQUENCE [LARGE SCALE GENOMIC DNA]</scope>
    <source>
        <strain evidence="8 9">CECT 9157</strain>
    </source>
</reference>
<keyword evidence="9" id="KW-1185">Reference proteome</keyword>
<keyword evidence="4 7" id="KW-0812">Transmembrane</keyword>
<name>A0A6G7K7D1_9LACT</name>
<comment type="similarity">
    <text evidence="2">Belongs to the chromate ion transporter (CHR) (TC 2.A.51) family.</text>
</comment>
<comment type="subcellular location">
    <subcellularLocation>
        <location evidence="1">Cell membrane</location>
        <topology evidence="1">Multi-pass membrane protein</topology>
    </subcellularLocation>
</comment>
<dbReference type="Proteomes" id="UP000501451">
    <property type="component" value="Chromosome"/>
</dbReference>
<keyword evidence="3" id="KW-1003">Cell membrane</keyword>
<evidence type="ECO:0000313" key="9">
    <source>
        <dbReference type="Proteomes" id="UP000501451"/>
    </source>
</evidence>
<dbReference type="InterPro" id="IPR003370">
    <property type="entry name" value="Chromate_transpt"/>
</dbReference>
<feature type="transmembrane region" description="Helical" evidence="7">
    <location>
        <begin position="116"/>
        <end position="136"/>
    </location>
</feature>